<dbReference type="PANTHER" id="PTHR45997:SF2">
    <property type="entry name" value="ATP DEPENDENT DNA LIGASE DOMAIN PROTEIN (AFU_ORTHOLOGUE AFUA_5G02430)"/>
    <property type="match status" value="1"/>
</dbReference>
<feature type="compositionally biased region" description="Polar residues" evidence="6">
    <location>
        <begin position="776"/>
        <end position="787"/>
    </location>
</feature>
<feature type="compositionally biased region" description="Basic and acidic residues" evidence="6">
    <location>
        <begin position="817"/>
        <end position="826"/>
    </location>
</feature>
<feature type="compositionally biased region" description="Polar residues" evidence="6">
    <location>
        <begin position="796"/>
        <end position="809"/>
    </location>
</feature>
<dbReference type="Pfam" id="PF04675">
    <property type="entry name" value="DNA_ligase_A_N"/>
    <property type="match status" value="1"/>
</dbReference>
<evidence type="ECO:0000256" key="1">
    <source>
        <dbReference type="ARBA" id="ARBA00007572"/>
    </source>
</evidence>
<comment type="caution">
    <text evidence="8">The sequence shown here is derived from an EMBL/GenBank/DDBJ whole genome shotgun (WGS) entry which is preliminary data.</text>
</comment>
<dbReference type="Gene3D" id="2.40.50.140">
    <property type="entry name" value="Nucleic acid-binding proteins"/>
    <property type="match status" value="1"/>
</dbReference>
<feature type="region of interest" description="Disordered" evidence="6">
    <location>
        <begin position="669"/>
        <end position="709"/>
    </location>
</feature>
<accession>A0ABR1P9X9</accession>
<proteinExistence type="inferred from homology"/>
<evidence type="ECO:0000256" key="6">
    <source>
        <dbReference type="SAM" id="MobiDB-lite"/>
    </source>
</evidence>
<dbReference type="CDD" id="cd08039">
    <property type="entry name" value="Adenylation_DNA_ligase_Fungal"/>
    <property type="match status" value="1"/>
</dbReference>
<evidence type="ECO:0000313" key="9">
    <source>
        <dbReference type="Proteomes" id="UP001430848"/>
    </source>
</evidence>
<dbReference type="InterPro" id="IPR036599">
    <property type="entry name" value="DNA_ligase_N_sf"/>
</dbReference>
<feature type="compositionally biased region" description="Low complexity" evidence="6">
    <location>
        <begin position="679"/>
        <end position="693"/>
    </location>
</feature>
<keyword evidence="2" id="KW-0436">Ligase</keyword>
<evidence type="ECO:0000256" key="2">
    <source>
        <dbReference type="ARBA" id="ARBA00022598"/>
    </source>
</evidence>
<dbReference type="PANTHER" id="PTHR45997">
    <property type="entry name" value="DNA LIGASE 4"/>
    <property type="match status" value="1"/>
</dbReference>
<sequence length="1002" mass="112788">MTFPFILVCELLQSLENDQKRRRNQKGERAIVEDWFARYRQELDDEGTDKCALLSTLLPERRTDRVFGIKEKTLQPKIARACGLGHSRVKELSRWTIPGSGLDLAQCAEEILQQTPNVRRATVTVEEIDTLLHALASKNSFSAPSVRSSGIPSIVASSSKHDGPLETLFRCLTAREAKWATRLILKNFLPVAIPEWLVYARCHHLLPTIMKIHDDFTVATRLLEQERSRVTFGEIDPEDLPRLLKPQIGVKVGRQTWLKGRSIKHCLEMGRGFMSVERKMDGEYCQIHIDLSKGPNSIQIFSKSGKDSTRDKKQLHSAIEASLGLGTPSCKFKHCCILEGELVVYSDKEQKILGFDKIRKHISRSGRFIGIGEDSQTHEWEHLMIVYFDLLRVDDDSLLNVRHSARFSRLSKLVQCQTGRAGLVERQIINFSSRVAADDLKEAFASCILRREEGLVLKPDEPYFSFGRSKRRYASCCVKLKKGFIKGLGDIGDLAIVTGRYCPTKAKVLKMPTVKFTHFYLGCLTNKEAVERWDAKPEFVVVNEIEVNSTMMEHLRRTWIMDTVPLGDDKAPVLNVPPGIAQGRKITMAFTEPAVFEMTCFSFHKEPDTRFWSLRFPYVSKVHSDRTWKECMTFQELQELAEEEFLKCPDREDSQELARWIEALEEAEPKTRKQTFLGESQSTETTASTSASQPLTPQRNIEESAVRPPPASVIAAVEAGLPTPPTSSVIQPPKDSSPAPKHLTQASSRKRRREPLLGSPRRTRPRENEPEIIDLTSPTLSNSQRCQRQPLEDITSAPSSQGNLPTSTVPRLPSALTEHENKDDTGSRPPPPIAPILADPSSLLSQRPSPLSCGYAGTVCALAGFSVLLSPCIANMPLLTEDILPAHGVSAVFTDIPSWLASHTAQVGTTRKLRTLVLVERHRSEPTSAFLRELESRPLRRRNGQAEVVLVYDWRLLEAITEEEKRNQRSDGGATRQTAKTGANREHIWSRHYFGCIDESKD</sequence>
<dbReference type="Gene3D" id="1.10.3260.10">
    <property type="entry name" value="DNA ligase, ATP-dependent, N-terminal domain"/>
    <property type="match status" value="1"/>
</dbReference>
<reference evidence="8 9" key="1">
    <citation type="submission" date="2024-02" db="EMBL/GenBank/DDBJ databases">
        <title>De novo assembly and annotation of 12 fungi associated with fruit tree decline syndrome in Ontario, Canada.</title>
        <authorList>
            <person name="Sulman M."/>
            <person name="Ellouze W."/>
            <person name="Ilyukhin E."/>
        </authorList>
    </citation>
    <scope>NUCLEOTIDE SEQUENCE [LARGE SCALE GENOMIC DNA]</scope>
    <source>
        <strain evidence="8 9">M169</strain>
    </source>
</reference>
<comment type="similarity">
    <text evidence="1">Belongs to the ATP-dependent DNA ligase family.</text>
</comment>
<dbReference type="InterPro" id="IPR012310">
    <property type="entry name" value="DNA_ligase_ATP-dep_cent"/>
</dbReference>
<evidence type="ECO:0000313" key="8">
    <source>
        <dbReference type="EMBL" id="KAK7730324.1"/>
    </source>
</evidence>
<dbReference type="Proteomes" id="UP001430848">
    <property type="component" value="Unassembled WGS sequence"/>
</dbReference>
<keyword evidence="5" id="KW-0539">Nucleus</keyword>
<organism evidence="8 9">
    <name type="scientific">Diaporthe eres</name>
    <name type="common">Phomopsis oblonga</name>
    <dbReference type="NCBI Taxonomy" id="83184"/>
    <lineage>
        <taxon>Eukaryota</taxon>
        <taxon>Fungi</taxon>
        <taxon>Dikarya</taxon>
        <taxon>Ascomycota</taxon>
        <taxon>Pezizomycotina</taxon>
        <taxon>Sordariomycetes</taxon>
        <taxon>Sordariomycetidae</taxon>
        <taxon>Diaporthales</taxon>
        <taxon>Diaporthaceae</taxon>
        <taxon>Diaporthe</taxon>
        <taxon>Diaporthe eres species complex</taxon>
    </lineage>
</organism>
<name>A0ABR1P9X9_DIAER</name>
<gene>
    <name evidence="8" type="ORF">SLS63_005894</name>
</gene>
<keyword evidence="4" id="KW-0067">ATP-binding</keyword>
<keyword evidence="9" id="KW-1185">Reference proteome</keyword>
<protein>
    <recommendedName>
        <fullName evidence="7">ATP-dependent DNA ligase family profile domain-containing protein</fullName>
    </recommendedName>
</protein>
<dbReference type="SUPFAM" id="SSF56091">
    <property type="entry name" value="DNA ligase/mRNA capping enzyme, catalytic domain"/>
    <property type="match status" value="1"/>
</dbReference>
<evidence type="ECO:0000256" key="5">
    <source>
        <dbReference type="ARBA" id="ARBA00023242"/>
    </source>
</evidence>
<dbReference type="InterPro" id="IPR012340">
    <property type="entry name" value="NA-bd_OB-fold"/>
</dbReference>
<keyword evidence="3" id="KW-0547">Nucleotide-binding</keyword>
<dbReference type="EMBL" id="JAKNSF020000026">
    <property type="protein sequence ID" value="KAK7730324.1"/>
    <property type="molecule type" value="Genomic_DNA"/>
</dbReference>
<dbReference type="PROSITE" id="PS50160">
    <property type="entry name" value="DNA_LIGASE_A3"/>
    <property type="match status" value="1"/>
</dbReference>
<dbReference type="InterPro" id="IPR029710">
    <property type="entry name" value="LIG4"/>
</dbReference>
<evidence type="ECO:0000259" key="7">
    <source>
        <dbReference type="PROSITE" id="PS50160"/>
    </source>
</evidence>
<dbReference type="Pfam" id="PF01068">
    <property type="entry name" value="DNA_ligase_A_M"/>
    <property type="match status" value="1"/>
</dbReference>
<evidence type="ECO:0000256" key="4">
    <source>
        <dbReference type="ARBA" id="ARBA00022840"/>
    </source>
</evidence>
<feature type="region of interest" description="Disordered" evidence="6">
    <location>
        <begin position="722"/>
        <end position="841"/>
    </location>
</feature>
<feature type="domain" description="ATP-dependent DNA ligase family profile" evidence="7">
    <location>
        <begin position="385"/>
        <end position="525"/>
    </location>
</feature>
<dbReference type="InterPro" id="IPR012308">
    <property type="entry name" value="DNA_ligase_ATP-dep_N"/>
</dbReference>
<dbReference type="Gene3D" id="3.30.470.30">
    <property type="entry name" value="DNA ligase/mRNA capping enzyme"/>
    <property type="match status" value="1"/>
</dbReference>
<evidence type="ECO:0000256" key="3">
    <source>
        <dbReference type="ARBA" id="ARBA00022741"/>
    </source>
</evidence>